<dbReference type="VEuPathDB" id="AmoebaDB:EIN_429100"/>
<feature type="region of interest" description="Disordered" evidence="1">
    <location>
        <begin position="277"/>
        <end position="311"/>
    </location>
</feature>
<name>S0B2H0_ENTIV</name>
<evidence type="ECO:0000256" key="1">
    <source>
        <dbReference type="SAM" id="MobiDB-lite"/>
    </source>
</evidence>
<sequence>MFSWFFRKSSPVEVHTSYIDTHTWVAELNGGDQLQTIKELFAVTFDADIFVVIDDTTSVTATLIGEEKYQCTLTFGYNGDNKRIAVIAYNDDEDESIVKPTINAFSVELESYSLLSDQPIKEQKPIENSMIPMKEVVEDKDIINDEENLSFSGMLRENVDIKKMLAKVVKYGKEKAMLEVKTEAGKLCFVEKGNETFKIVIQIGRNSEKQRVMSLTANEKRPYWKELVEGIITILMRGRCFNSYALNAALRKTLKSTSKVVKNNTIVEENKEVALDLEKTNTGEGKETKEDKKTEEMKEEKKDVAIEVGTL</sequence>
<dbReference type="EMBL" id="AK423246">
    <property type="protein sequence ID" value="BAN41668.1"/>
    <property type="molecule type" value="mRNA"/>
</dbReference>
<dbReference type="AlphaFoldDB" id="S0B2H0"/>
<proteinExistence type="evidence at transcript level"/>
<protein>
    <submittedName>
        <fullName evidence="2">Uncharacterized protein</fullName>
    </submittedName>
</protein>
<feature type="compositionally biased region" description="Basic and acidic residues" evidence="1">
    <location>
        <begin position="277"/>
        <end position="305"/>
    </location>
</feature>
<accession>S0B2H0</accession>
<reference evidence="2" key="1">
    <citation type="submission" date="2012-06" db="EMBL/GenBank/DDBJ databases">
        <title>Short 5' UTR of Entamoeba genes.</title>
        <authorList>
            <person name="Hiranuka K."/>
            <person name="Kumagai M."/>
            <person name="Wakaguri H."/>
            <person name="Suzuki Y."/>
            <person name="Sugano S."/>
            <person name="Watanabe J."/>
            <person name="Makioka A."/>
        </authorList>
    </citation>
    <scope>NUCLEOTIDE SEQUENCE</scope>
    <source>
        <strain evidence="2">IP1</strain>
    </source>
</reference>
<organism evidence="2">
    <name type="scientific">Entamoeba invadens</name>
    <dbReference type="NCBI Taxonomy" id="33085"/>
    <lineage>
        <taxon>Eukaryota</taxon>
        <taxon>Amoebozoa</taxon>
        <taxon>Evosea</taxon>
        <taxon>Archamoebae</taxon>
        <taxon>Mastigamoebida</taxon>
        <taxon>Entamoebidae</taxon>
        <taxon>Entamoeba</taxon>
    </lineage>
</organism>
<evidence type="ECO:0000313" key="2">
    <source>
        <dbReference type="EMBL" id="BAN41668.1"/>
    </source>
</evidence>